<evidence type="ECO:0000256" key="1">
    <source>
        <dbReference type="SAM" id="Phobius"/>
    </source>
</evidence>
<keyword evidence="1" id="KW-0812">Transmembrane</keyword>
<keyword evidence="1" id="KW-0472">Membrane</keyword>
<dbReference type="SMART" id="SM00327">
    <property type="entry name" value="VWA"/>
    <property type="match status" value="1"/>
</dbReference>
<dbReference type="RefSeq" id="WP_013254998.1">
    <property type="nucleotide sequence ID" value="NC_014364.1"/>
</dbReference>
<dbReference type="Pfam" id="PF13519">
    <property type="entry name" value="VWA_2"/>
    <property type="match status" value="1"/>
</dbReference>
<proteinExistence type="predicted"/>
<dbReference type="HOGENOM" id="CLU_707696_0_0_12"/>
<dbReference type="SUPFAM" id="SSF53300">
    <property type="entry name" value="vWA-like"/>
    <property type="match status" value="1"/>
</dbReference>
<evidence type="ECO:0000313" key="4">
    <source>
        <dbReference type="Proteomes" id="UP000002318"/>
    </source>
</evidence>
<dbReference type="EMBL" id="CP002116">
    <property type="protein sequence ID" value="ADK81535.1"/>
    <property type="molecule type" value="Genomic_DNA"/>
</dbReference>
<keyword evidence="4" id="KW-1185">Reference proteome</keyword>
<protein>
    <submittedName>
        <fullName evidence="3">von Willebrand factor type A</fullName>
    </submittedName>
</protein>
<dbReference type="InterPro" id="IPR036465">
    <property type="entry name" value="vWFA_dom_sf"/>
</dbReference>
<reference evidence="3 4" key="1">
    <citation type="journal article" date="2010" name="Stand. Genomic Sci.">
        <title>Complete genome sequence of Spirochaeta smaragdinae type strain (SEBR 4228).</title>
        <authorList>
            <person name="Mavromatis K."/>
            <person name="Yasawong M."/>
            <person name="Chertkov O."/>
            <person name="Lapidus A."/>
            <person name="Lucas S."/>
            <person name="Nolan M."/>
            <person name="Del Rio T.G."/>
            <person name="Tice H."/>
            <person name="Cheng J.F."/>
            <person name="Pitluck S."/>
            <person name="Liolios K."/>
            <person name="Ivanova N."/>
            <person name="Tapia R."/>
            <person name="Han C."/>
            <person name="Bruce D."/>
            <person name="Goodwin L."/>
            <person name="Pati A."/>
            <person name="Chen A."/>
            <person name="Palaniappan K."/>
            <person name="Land M."/>
            <person name="Hauser L."/>
            <person name="Chang Y.J."/>
            <person name="Jeffries C.D."/>
            <person name="Detter J.C."/>
            <person name="Rohde M."/>
            <person name="Brambilla E."/>
            <person name="Spring S."/>
            <person name="Goker M."/>
            <person name="Sikorski J."/>
            <person name="Woyke T."/>
            <person name="Bristow J."/>
            <person name="Eisen J.A."/>
            <person name="Markowitz V."/>
            <person name="Hugenholtz P."/>
            <person name="Klenk H.P."/>
            <person name="Kyrpides N.C."/>
        </authorList>
    </citation>
    <scope>NUCLEOTIDE SEQUENCE [LARGE SCALE GENOMIC DNA]</scope>
    <source>
        <strain evidence="4">DSM 11293 / JCM 15392 / SEBR 4228</strain>
    </source>
</reference>
<dbReference type="CDD" id="cd00198">
    <property type="entry name" value="vWFA"/>
    <property type="match status" value="1"/>
</dbReference>
<feature type="transmembrane region" description="Helical" evidence="1">
    <location>
        <begin position="353"/>
        <end position="375"/>
    </location>
</feature>
<accession>E1R3A4</accession>
<dbReference type="KEGG" id="ssm:Spirs_2421"/>
<feature type="domain" description="VWFA" evidence="2">
    <location>
        <begin position="30"/>
        <end position="219"/>
    </location>
</feature>
<dbReference type="eggNOG" id="COG2304">
    <property type="taxonomic scope" value="Bacteria"/>
</dbReference>
<dbReference type="Gene3D" id="3.40.50.410">
    <property type="entry name" value="von Willebrand factor, type A domain"/>
    <property type="match status" value="1"/>
</dbReference>
<gene>
    <name evidence="3" type="ordered locus">Spirs_2421</name>
</gene>
<dbReference type="PROSITE" id="PS50234">
    <property type="entry name" value="VWFA"/>
    <property type="match status" value="1"/>
</dbReference>
<dbReference type="Proteomes" id="UP000002318">
    <property type="component" value="Chromosome"/>
</dbReference>
<dbReference type="STRING" id="573413.Spirs_2421"/>
<organism evidence="3 4">
    <name type="scientific">Sediminispirochaeta smaragdinae (strain DSM 11293 / JCM 15392 / SEBR 4228)</name>
    <name type="common">Spirochaeta smaragdinae</name>
    <dbReference type="NCBI Taxonomy" id="573413"/>
    <lineage>
        <taxon>Bacteria</taxon>
        <taxon>Pseudomonadati</taxon>
        <taxon>Spirochaetota</taxon>
        <taxon>Spirochaetia</taxon>
        <taxon>Spirochaetales</taxon>
        <taxon>Spirochaetaceae</taxon>
        <taxon>Sediminispirochaeta</taxon>
    </lineage>
</organism>
<dbReference type="OrthoDB" id="359032at2"/>
<evidence type="ECO:0000313" key="3">
    <source>
        <dbReference type="EMBL" id="ADK81535.1"/>
    </source>
</evidence>
<sequence>MVKKRVLTVFIFFLGVSGILYADTRKGNIELFVLLDKSLSMVEEIDSVKEYVADELVGRLLIPGDLFVLINFYGKTDRFFSGEVESRADIEALKDSLTSITADGRFTDIGSALDTLEKTVEAIPVRQGRKRYLLLLTDGKQEAPPDSPYYSPDGSFNHRLLEHTKEIAKKGWKIHILGIGTETAAEELAKELSAAFSSVREKPEEREIAQQLSGLMISISARLSSNKLTIEDRGIKIPLELEISDADEGENLILRFDSLIFTAADGAQTVLTPEDRQISLTEKAGRTVKKDLAFRFSSQEAVPGKTAKGEIRFVFNGDTVFQPAVFDVVLTHGDAASANKNETEQGGGWQARWPFVVAGLIALIVIVRFASIALGKKRDDDDKRRKNPVE</sequence>
<dbReference type="InterPro" id="IPR002035">
    <property type="entry name" value="VWF_A"/>
</dbReference>
<name>E1R3A4_SEDSS</name>
<keyword evidence="1" id="KW-1133">Transmembrane helix</keyword>
<dbReference type="AlphaFoldDB" id="E1R3A4"/>
<evidence type="ECO:0000259" key="2">
    <source>
        <dbReference type="PROSITE" id="PS50234"/>
    </source>
</evidence>